<dbReference type="Gene3D" id="2.30.170.40">
    <property type="entry name" value="Ribosomal protein L28/L24"/>
    <property type="match status" value="1"/>
</dbReference>
<dbReference type="Pfam" id="PF00830">
    <property type="entry name" value="Ribosomal_L28"/>
    <property type="match status" value="1"/>
</dbReference>
<dbReference type="PANTHER" id="PTHR13528:SF2">
    <property type="entry name" value="LARGE RIBOSOMAL SUBUNIT PROTEIN BL28M"/>
    <property type="match status" value="1"/>
</dbReference>
<dbReference type="AlphaFoldDB" id="A0A1G7QNV3"/>
<evidence type="ECO:0000256" key="3">
    <source>
        <dbReference type="ARBA" id="ARBA00023274"/>
    </source>
</evidence>
<comment type="similarity">
    <text evidence="1 5">Belongs to the bacterial ribosomal protein bL28 family.</text>
</comment>
<evidence type="ECO:0000313" key="8">
    <source>
        <dbReference type="Proteomes" id="UP000198923"/>
    </source>
</evidence>
<dbReference type="InterPro" id="IPR026569">
    <property type="entry name" value="Ribosomal_bL28"/>
</dbReference>
<feature type="region of interest" description="Disordered" evidence="6">
    <location>
        <begin position="104"/>
        <end position="123"/>
    </location>
</feature>
<sequence length="190" mass="21182">MSAHCQLTSIKPVFGNNISHSHRRTRRRWVPNIQNRRFWLPSENRFVRLTLSTPGDQDDRQDRHRGGRGPDPGARRENLMAKKSKIAANERREAVVSRYAERRAERAAGGEAGRPTGDGWNPLPSGRGGCQEMPTLFRFPGPGCEHVRAWSGSATSPIHLSEHLVRAPGAGDRCDLGWRSGGEPSPRPPR</sequence>
<evidence type="ECO:0000256" key="5">
    <source>
        <dbReference type="HAMAP-Rule" id="MF_00373"/>
    </source>
</evidence>
<feature type="region of interest" description="Disordered" evidence="6">
    <location>
        <begin position="167"/>
        <end position="190"/>
    </location>
</feature>
<protein>
    <recommendedName>
        <fullName evidence="4 5">Large ribosomal subunit protein bL28</fullName>
    </recommendedName>
</protein>
<evidence type="ECO:0000256" key="4">
    <source>
        <dbReference type="ARBA" id="ARBA00035174"/>
    </source>
</evidence>
<name>A0A1G7QNV3_9ACTN</name>
<gene>
    <name evidence="5" type="primary">rpmB</name>
    <name evidence="7" type="ORF">SAMN05421505_10164</name>
</gene>
<dbReference type="PANTHER" id="PTHR13528">
    <property type="entry name" value="39S RIBOSOMAL PROTEIN L28, MITOCHONDRIAL"/>
    <property type="match status" value="1"/>
</dbReference>
<feature type="region of interest" description="Disordered" evidence="6">
    <location>
        <begin position="51"/>
        <end position="76"/>
    </location>
</feature>
<dbReference type="EMBL" id="FNCN01000001">
    <property type="protein sequence ID" value="SDG00206.1"/>
    <property type="molecule type" value="Genomic_DNA"/>
</dbReference>
<dbReference type="HAMAP" id="MF_00373">
    <property type="entry name" value="Ribosomal_bL28"/>
    <property type="match status" value="1"/>
</dbReference>
<dbReference type="GO" id="GO:1990904">
    <property type="term" value="C:ribonucleoprotein complex"/>
    <property type="evidence" value="ECO:0007669"/>
    <property type="project" value="UniProtKB-KW"/>
</dbReference>
<dbReference type="Proteomes" id="UP000198923">
    <property type="component" value="Unassembled WGS sequence"/>
</dbReference>
<dbReference type="GO" id="GO:0005840">
    <property type="term" value="C:ribosome"/>
    <property type="evidence" value="ECO:0007669"/>
    <property type="project" value="UniProtKB-KW"/>
</dbReference>
<keyword evidence="2 5" id="KW-0689">Ribosomal protein</keyword>
<dbReference type="NCBIfam" id="TIGR00009">
    <property type="entry name" value="L28"/>
    <property type="match status" value="1"/>
</dbReference>
<accession>A0A1G7QNV3</accession>
<keyword evidence="3 5" id="KW-0687">Ribonucleoprotein</keyword>
<keyword evidence="8" id="KW-1185">Reference proteome</keyword>
<dbReference type="InterPro" id="IPR001383">
    <property type="entry name" value="Ribosomal_bL28_bact-type"/>
</dbReference>
<reference evidence="7 8" key="1">
    <citation type="submission" date="2016-10" db="EMBL/GenBank/DDBJ databases">
        <authorList>
            <person name="de Groot N.N."/>
        </authorList>
    </citation>
    <scope>NUCLEOTIDE SEQUENCE [LARGE SCALE GENOMIC DNA]</scope>
    <source>
        <strain evidence="7 8">CPCC 201354</strain>
    </source>
</reference>
<dbReference type="GO" id="GO:0003735">
    <property type="term" value="F:structural constituent of ribosome"/>
    <property type="evidence" value="ECO:0007669"/>
    <property type="project" value="InterPro"/>
</dbReference>
<dbReference type="GO" id="GO:0006412">
    <property type="term" value="P:translation"/>
    <property type="evidence" value="ECO:0007669"/>
    <property type="project" value="UniProtKB-UniRule"/>
</dbReference>
<dbReference type="InterPro" id="IPR034704">
    <property type="entry name" value="Ribosomal_bL28/bL31-like_sf"/>
</dbReference>
<dbReference type="InterPro" id="IPR037147">
    <property type="entry name" value="Ribosomal_bL28_sf"/>
</dbReference>
<organism evidence="7 8">
    <name type="scientific">Sinosporangium album</name>
    <dbReference type="NCBI Taxonomy" id="504805"/>
    <lineage>
        <taxon>Bacteria</taxon>
        <taxon>Bacillati</taxon>
        <taxon>Actinomycetota</taxon>
        <taxon>Actinomycetes</taxon>
        <taxon>Streptosporangiales</taxon>
        <taxon>Streptosporangiaceae</taxon>
        <taxon>Sinosporangium</taxon>
    </lineage>
</organism>
<evidence type="ECO:0000256" key="2">
    <source>
        <dbReference type="ARBA" id="ARBA00022980"/>
    </source>
</evidence>
<evidence type="ECO:0000256" key="1">
    <source>
        <dbReference type="ARBA" id="ARBA00008760"/>
    </source>
</evidence>
<dbReference type="SUPFAM" id="SSF143800">
    <property type="entry name" value="L28p-like"/>
    <property type="match status" value="1"/>
</dbReference>
<evidence type="ECO:0000256" key="6">
    <source>
        <dbReference type="SAM" id="MobiDB-lite"/>
    </source>
</evidence>
<dbReference type="STRING" id="504805.SAMN05421505_10164"/>
<evidence type="ECO:0000313" key="7">
    <source>
        <dbReference type="EMBL" id="SDG00206.1"/>
    </source>
</evidence>
<proteinExistence type="inferred from homology"/>